<accession>A0A1U8B5G3</accession>
<dbReference type="RefSeq" id="XP_010274675.1">
    <property type="nucleotide sequence ID" value="XM_010276373.2"/>
</dbReference>
<evidence type="ECO:0000313" key="2">
    <source>
        <dbReference type="Proteomes" id="UP000189703"/>
    </source>
</evidence>
<proteinExistence type="predicted"/>
<evidence type="ECO:0000313" key="3">
    <source>
        <dbReference type="RefSeq" id="XP_010274675.1"/>
    </source>
</evidence>
<organism evidence="2 3">
    <name type="scientific">Nelumbo nucifera</name>
    <name type="common">Sacred lotus</name>
    <dbReference type="NCBI Taxonomy" id="4432"/>
    <lineage>
        <taxon>Eukaryota</taxon>
        <taxon>Viridiplantae</taxon>
        <taxon>Streptophyta</taxon>
        <taxon>Embryophyta</taxon>
        <taxon>Tracheophyta</taxon>
        <taxon>Spermatophyta</taxon>
        <taxon>Magnoliopsida</taxon>
        <taxon>Proteales</taxon>
        <taxon>Nelumbonaceae</taxon>
        <taxon>Nelumbo</taxon>
    </lineage>
</organism>
<feature type="transmembrane region" description="Helical" evidence="1">
    <location>
        <begin position="50"/>
        <end position="70"/>
    </location>
</feature>
<dbReference type="AlphaFoldDB" id="A0A1U8B5G3"/>
<reference evidence="3" key="1">
    <citation type="submission" date="2025-08" db="UniProtKB">
        <authorList>
            <consortium name="RefSeq"/>
        </authorList>
    </citation>
    <scope>IDENTIFICATION</scope>
</reference>
<sequence length="107" mass="12252">MFAAGIWGRCIIFSEEATRFSGIQMSCAENFKDTIQQAGPAMRLDYSLSVSFWFVLVSCLLRSALIILNNETKVNHKLKKFHTPVSSSQYDLWGDHHSWLVFYIIST</sequence>
<dbReference type="Proteomes" id="UP000189703">
    <property type="component" value="Unplaced"/>
</dbReference>
<gene>
    <name evidence="3" type="primary">LOC104609937</name>
</gene>
<keyword evidence="1" id="KW-0812">Transmembrane</keyword>
<keyword evidence="1" id="KW-1133">Transmembrane helix</keyword>
<keyword evidence="1" id="KW-0472">Membrane</keyword>
<dbReference type="KEGG" id="nnu:104609937"/>
<keyword evidence="2" id="KW-1185">Reference proteome</keyword>
<evidence type="ECO:0000256" key="1">
    <source>
        <dbReference type="SAM" id="Phobius"/>
    </source>
</evidence>
<dbReference type="InParanoid" id="A0A1U8B5G3"/>
<dbReference type="GeneID" id="104609937"/>
<protein>
    <submittedName>
        <fullName evidence="3">Uncharacterized protein LOC104609937 isoform X1</fullName>
    </submittedName>
</protein>
<name>A0A1U8B5G3_NELNU</name>